<reference evidence="1 2" key="2">
    <citation type="journal article" date="2022" name="Mol. Ecol. Resour.">
        <title>The genomes of chicory, endive, great burdock and yacon provide insights into Asteraceae paleo-polyploidization history and plant inulin production.</title>
        <authorList>
            <person name="Fan W."/>
            <person name="Wang S."/>
            <person name="Wang H."/>
            <person name="Wang A."/>
            <person name="Jiang F."/>
            <person name="Liu H."/>
            <person name="Zhao H."/>
            <person name="Xu D."/>
            <person name="Zhang Y."/>
        </authorList>
    </citation>
    <scope>NUCLEOTIDE SEQUENCE [LARGE SCALE GENOMIC DNA]</scope>
    <source>
        <strain evidence="2">cv. Yunnan</strain>
        <tissue evidence="1">Leaves</tissue>
    </source>
</reference>
<dbReference type="EMBL" id="CM042021">
    <property type="protein sequence ID" value="KAI3818482.1"/>
    <property type="molecule type" value="Genomic_DNA"/>
</dbReference>
<protein>
    <submittedName>
        <fullName evidence="1">Uncharacterized protein</fullName>
    </submittedName>
</protein>
<gene>
    <name evidence="1" type="ORF">L1987_12290</name>
</gene>
<sequence length="84" mass="9428">MVDDLQAARVRRLSQDSGLKFRSKICSNNNRTGILSPIRSFDRREHNNLLVAIELTDDLHRSGTISCTDLLRSSSASRLSQDPT</sequence>
<dbReference type="Proteomes" id="UP001056120">
    <property type="component" value="Linkage Group LG04"/>
</dbReference>
<name>A0ACB9JDQ7_9ASTR</name>
<evidence type="ECO:0000313" key="2">
    <source>
        <dbReference type="Proteomes" id="UP001056120"/>
    </source>
</evidence>
<comment type="caution">
    <text evidence="1">The sequence shown here is derived from an EMBL/GenBank/DDBJ whole genome shotgun (WGS) entry which is preliminary data.</text>
</comment>
<evidence type="ECO:0000313" key="1">
    <source>
        <dbReference type="EMBL" id="KAI3818482.1"/>
    </source>
</evidence>
<organism evidence="1 2">
    <name type="scientific">Smallanthus sonchifolius</name>
    <dbReference type="NCBI Taxonomy" id="185202"/>
    <lineage>
        <taxon>Eukaryota</taxon>
        <taxon>Viridiplantae</taxon>
        <taxon>Streptophyta</taxon>
        <taxon>Embryophyta</taxon>
        <taxon>Tracheophyta</taxon>
        <taxon>Spermatophyta</taxon>
        <taxon>Magnoliopsida</taxon>
        <taxon>eudicotyledons</taxon>
        <taxon>Gunneridae</taxon>
        <taxon>Pentapetalae</taxon>
        <taxon>asterids</taxon>
        <taxon>campanulids</taxon>
        <taxon>Asterales</taxon>
        <taxon>Asteraceae</taxon>
        <taxon>Asteroideae</taxon>
        <taxon>Heliantheae alliance</taxon>
        <taxon>Millerieae</taxon>
        <taxon>Smallanthus</taxon>
    </lineage>
</organism>
<reference evidence="2" key="1">
    <citation type="journal article" date="2022" name="Mol. Ecol. Resour.">
        <title>The genomes of chicory, endive, great burdock and yacon provide insights into Asteraceae palaeo-polyploidization history and plant inulin production.</title>
        <authorList>
            <person name="Fan W."/>
            <person name="Wang S."/>
            <person name="Wang H."/>
            <person name="Wang A."/>
            <person name="Jiang F."/>
            <person name="Liu H."/>
            <person name="Zhao H."/>
            <person name="Xu D."/>
            <person name="Zhang Y."/>
        </authorList>
    </citation>
    <scope>NUCLEOTIDE SEQUENCE [LARGE SCALE GENOMIC DNA]</scope>
    <source>
        <strain evidence="2">cv. Yunnan</strain>
    </source>
</reference>
<keyword evidence="2" id="KW-1185">Reference proteome</keyword>
<proteinExistence type="predicted"/>
<accession>A0ACB9JDQ7</accession>